<reference evidence="1" key="1">
    <citation type="submission" date="2020-05" db="EMBL/GenBank/DDBJ databases">
        <title>Large-scale comparative analyses of tick genomes elucidate their genetic diversity and vector capacities.</title>
        <authorList>
            <person name="Jia N."/>
            <person name="Wang J."/>
            <person name="Shi W."/>
            <person name="Du L."/>
            <person name="Sun Y."/>
            <person name="Zhan W."/>
            <person name="Jiang J."/>
            <person name="Wang Q."/>
            <person name="Zhang B."/>
            <person name="Ji P."/>
            <person name="Sakyi L.B."/>
            <person name="Cui X."/>
            <person name="Yuan T."/>
            <person name="Jiang B."/>
            <person name="Yang W."/>
            <person name="Lam T.T.-Y."/>
            <person name="Chang Q."/>
            <person name="Ding S."/>
            <person name="Wang X."/>
            <person name="Zhu J."/>
            <person name="Ruan X."/>
            <person name="Zhao L."/>
            <person name="Wei J."/>
            <person name="Que T."/>
            <person name="Du C."/>
            <person name="Cheng J."/>
            <person name="Dai P."/>
            <person name="Han X."/>
            <person name="Huang E."/>
            <person name="Gao Y."/>
            <person name="Liu J."/>
            <person name="Shao H."/>
            <person name="Ye R."/>
            <person name="Li L."/>
            <person name="Wei W."/>
            <person name="Wang X."/>
            <person name="Wang C."/>
            <person name="Yang T."/>
            <person name="Huo Q."/>
            <person name="Li W."/>
            <person name="Guo W."/>
            <person name="Chen H."/>
            <person name="Zhou L."/>
            <person name="Ni X."/>
            <person name="Tian J."/>
            <person name="Zhou Y."/>
            <person name="Sheng Y."/>
            <person name="Liu T."/>
            <person name="Pan Y."/>
            <person name="Xia L."/>
            <person name="Li J."/>
            <person name="Zhao F."/>
            <person name="Cao W."/>
        </authorList>
    </citation>
    <scope>NUCLEOTIDE SEQUENCE</scope>
    <source>
        <strain evidence="1">Hyas-2018</strain>
    </source>
</reference>
<accession>A0ACB7SAC0</accession>
<dbReference type="EMBL" id="CM023485">
    <property type="protein sequence ID" value="KAH6930869.1"/>
    <property type="molecule type" value="Genomic_DNA"/>
</dbReference>
<evidence type="ECO:0000313" key="2">
    <source>
        <dbReference type="Proteomes" id="UP000821845"/>
    </source>
</evidence>
<protein>
    <submittedName>
        <fullName evidence="1">Uncharacterized protein</fullName>
    </submittedName>
</protein>
<dbReference type="Proteomes" id="UP000821845">
    <property type="component" value="Chromosome 5"/>
</dbReference>
<sequence>MPQGARISPNLRQALHVAAASGSHIAHALRLRPHGRLPRSDRIFAHNATEKHSDRQKSLQGRPVGNFSNGAAGESERRIEWLLTARFGLHSEGATTLRDRTLLRTALPAESMAATVGESEPVAAAAAAAGGSARLHGGGRKGLGGARRGAARPWTGFRADVSFFSPAAQPRRLGDCAVITGGQEGGREREREVDGGCMLPPTGTKGVEERKKRCNAKPDREERMEARGWAGLAPRGGERTCVQLTATGPAAQTA</sequence>
<keyword evidence="2" id="KW-1185">Reference proteome</keyword>
<comment type="caution">
    <text evidence="1">The sequence shown here is derived from an EMBL/GenBank/DDBJ whole genome shotgun (WGS) entry which is preliminary data.</text>
</comment>
<name>A0ACB7SAC0_HYAAI</name>
<gene>
    <name evidence="1" type="ORF">HPB50_020073</name>
</gene>
<proteinExistence type="predicted"/>
<organism evidence="1 2">
    <name type="scientific">Hyalomma asiaticum</name>
    <name type="common">Tick</name>
    <dbReference type="NCBI Taxonomy" id="266040"/>
    <lineage>
        <taxon>Eukaryota</taxon>
        <taxon>Metazoa</taxon>
        <taxon>Ecdysozoa</taxon>
        <taxon>Arthropoda</taxon>
        <taxon>Chelicerata</taxon>
        <taxon>Arachnida</taxon>
        <taxon>Acari</taxon>
        <taxon>Parasitiformes</taxon>
        <taxon>Ixodida</taxon>
        <taxon>Ixodoidea</taxon>
        <taxon>Ixodidae</taxon>
        <taxon>Hyalomminae</taxon>
        <taxon>Hyalomma</taxon>
    </lineage>
</organism>
<evidence type="ECO:0000313" key="1">
    <source>
        <dbReference type="EMBL" id="KAH6930869.1"/>
    </source>
</evidence>